<evidence type="ECO:0000313" key="2">
    <source>
        <dbReference type="EMBL" id="KAJ8868977.1"/>
    </source>
</evidence>
<feature type="region of interest" description="Disordered" evidence="1">
    <location>
        <begin position="57"/>
        <end position="95"/>
    </location>
</feature>
<gene>
    <name evidence="2" type="ORF">PR048_030518</name>
</gene>
<protein>
    <submittedName>
        <fullName evidence="2">Uncharacterized protein</fullName>
    </submittedName>
</protein>
<comment type="caution">
    <text evidence="2">The sequence shown here is derived from an EMBL/GenBank/DDBJ whole genome shotgun (WGS) entry which is preliminary data.</text>
</comment>
<feature type="region of interest" description="Disordered" evidence="1">
    <location>
        <begin position="394"/>
        <end position="426"/>
    </location>
</feature>
<dbReference type="EMBL" id="JARBHB010000014">
    <property type="protein sequence ID" value="KAJ8868977.1"/>
    <property type="molecule type" value="Genomic_DNA"/>
</dbReference>
<feature type="compositionally biased region" description="Low complexity" evidence="1">
    <location>
        <begin position="397"/>
        <end position="408"/>
    </location>
</feature>
<dbReference type="Proteomes" id="UP001159363">
    <property type="component" value="Chromosome 13"/>
</dbReference>
<evidence type="ECO:0000256" key="1">
    <source>
        <dbReference type="SAM" id="MobiDB-lite"/>
    </source>
</evidence>
<organism evidence="2 3">
    <name type="scientific">Dryococelus australis</name>
    <dbReference type="NCBI Taxonomy" id="614101"/>
    <lineage>
        <taxon>Eukaryota</taxon>
        <taxon>Metazoa</taxon>
        <taxon>Ecdysozoa</taxon>
        <taxon>Arthropoda</taxon>
        <taxon>Hexapoda</taxon>
        <taxon>Insecta</taxon>
        <taxon>Pterygota</taxon>
        <taxon>Neoptera</taxon>
        <taxon>Polyneoptera</taxon>
        <taxon>Phasmatodea</taxon>
        <taxon>Verophasmatodea</taxon>
        <taxon>Anareolatae</taxon>
        <taxon>Phasmatidae</taxon>
        <taxon>Eurycanthinae</taxon>
        <taxon>Dryococelus</taxon>
    </lineage>
</organism>
<reference evidence="2 3" key="1">
    <citation type="submission" date="2023-02" db="EMBL/GenBank/DDBJ databases">
        <title>LHISI_Scaffold_Assembly.</title>
        <authorList>
            <person name="Stuart O.P."/>
            <person name="Cleave R."/>
            <person name="Magrath M.J.L."/>
            <person name="Mikheyev A.S."/>
        </authorList>
    </citation>
    <scope>NUCLEOTIDE SEQUENCE [LARGE SCALE GENOMIC DNA]</scope>
    <source>
        <strain evidence="2">Daus_M_001</strain>
        <tissue evidence="2">Leg muscle</tissue>
    </source>
</reference>
<proteinExistence type="predicted"/>
<accession>A0ABQ9GBW8</accession>
<evidence type="ECO:0000313" key="3">
    <source>
        <dbReference type="Proteomes" id="UP001159363"/>
    </source>
</evidence>
<name>A0ABQ9GBW8_9NEOP</name>
<keyword evidence="3" id="KW-1185">Reference proteome</keyword>
<sequence>MPLVGGFPRGSPVFPVLAFRRSVLASLRPHRALKTSIYQFCRSPDYSRFSRRVYEVSPVGEEGGKSEAGSRVVGPATRKPQVALPPPPTPRGVRGSTPTPLLIGLTRVSLAVQHADESIAGIKEREKRDIPEKKKIPVDQRYHPVLFPHAKIRERYRRESNPVLQGGMRVVYPLHCRSPGPLRGNGPYCTDYGCTLHWLLGWIVIHQSEPLDTMLARRQPDQCGISHNVQQPIRPTARSHSLARPMRNPTVSPLAFHQGDPGSIPGRVTPVTTGFLGDMPFPPPFHSGAAPYPVQSPSSALDISMLRAVHISSPTHSLLLVFGNGTLYQQTSVDAVTRHSIVPTPLAGGRIWPCPSHPDTSPGVIQFRHVHQDANLQIDCQWENIDCFEYRLHERTPPSNSTPTTPETRPAPPVPRRSIGTKRRAV</sequence>